<dbReference type="EMBL" id="MPUH01000454">
    <property type="protein sequence ID" value="OMJ79780.1"/>
    <property type="molecule type" value="Genomic_DNA"/>
</dbReference>
<reference evidence="1 2" key="1">
    <citation type="submission" date="2016-11" db="EMBL/GenBank/DDBJ databases">
        <title>The macronuclear genome of Stentor coeruleus: a giant cell with tiny introns.</title>
        <authorList>
            <person name="Slabodnick M."/>
            <person name="Ruby J.G."/>
            <person name="Reiff S.B."/>
            <person name="Swart E.C."/>
            <person name="Gosai S."/>
            <person name="Prabakaran S."/>
            <person name="Witkowska E."/>
            <person name="Larue G.E."/>
            <person name="Fisher S."/>
            <person name="Freeman R.M."/>
            <person name="Gunawardena J."/>
            <person name="Chu W."/>
            <person name="Stover N.A."/>
            <person name="Gregory B.D."/>
            <person name="Nowacki M."/>
            <person name="Derisi J."/>
            <person name="Roy S.W."/>
            <person name="Marshall W.F."/>
            <person name="Sood P."/>
        </authorList>
    </citation>
    <scope>NUCLEOTIDE SEQUENCE [LARGE SCALE GENOMIC DNA]</scope>
    <source>
        <strain evidence="1">WM001</strain>
    </source>
</reference>
<sequence>MISLAALPLRFGDPVLALSTTNKYLAYGTAYGRVILYDMFSQEYQQVVEISEEYISSIKVTGNNHLYFAIGDFYCAEVGPFTKDSRPKLSHYNKVHTVDDCGNSVAFIYMDTCCLIPTNGGNIYLLNFTQQNSIIYDPLPPSTIPLDYYNEKILTLQYKSTGARCYSHFCFKTGIIEEIISIGKEHGHITGVKMYRDGIVFIRNFKSLNLYRYDENDTQNVFEIKTNIISYGLCEIDDVIWCGIIDKMSNLTVLKNWEWICEGVLEYEGQKVQDFNYGYPYLLVIHPPYLAVTSDSFVYILEITSK</sequence>
<dbReference type="AlphaFoldDB" id="A0A1R2BSP8"/>
<evidence type="ECO:0000313" key="2">
    <source>
        <dbReference type="Proteomes" id="UP000187209"/>
    </source>
</evidence>
<organism evidence="1 2">
    <name type="scientific">Stentor coeruleus</name>
    <dbReference type="NCBI Taxonomy" id="5963"/>
    <lineage>
        <taxon>Eukaryota</taxon>
        <taxon>Sar</taxon>
        <taxon>Alveolata</taxon>
        <taxon>Ciliophora</taxon>
        <taxon>Postciliodesmatophora</taxon>
        <taxon>Heterotrichea</taxon>
        <taxon>Heterotrichida</taxon>
        <taxon>Stentoridae</taxon>
        <taxon>Stentor</taxon>
    </lineage>
</organism>
<protein>
    <submittedName>
        <fullName evidence="1">Uncharacterized protein</fullName>
    </submittedName>
</protein>
<comment type="caution">
    <text evidence="1">The sequence shown here is derived from an EMBL/GenBank/DDBJ whole genome shotgun (WGS) entry which is preliminary data.</text>
</comment>
<name>A0A1R2BSP8_9CILI</name>
<dbReference type="InterPro" id="IPR036322">
    <property type="entry name" value="WD40_repeat_dom_sf"/>
</dbReference>
<accession>A0A1R2BSP8</accession>
<proteinExistence type="predicted"/>
<gene>
    <name evidence="1" type="ORF">SteCoe_20129</name>
</gene>
<keyword evidence="2" id="KW-1185">Reference proteome</keyword>
<dbReference type="SUPFAM" id="SSF50978">
    <property type="entry name" value="WD40 repeat-like"/>
    <property type="match status" value="1"/>
</dbReference>
<dbReference type="Proteomes" id="UP000187209">
    <property type="component" value="Unassembled WGS sequence"/>
</dbReference>
<evidence type="ECO:0000313" key="1">
    <source>
        <dbReference type="EMBL" id="OMJ79780.1"/>
    </source>
</evidence>